<comment type="caution">
    <text evidence="5">The sequence shown here is derived from an EMBL/GenBank/DDBJ whole genome shotgun (WGS) entry which is preliminary data.</text>
</comment>
<dbReference type="Gene3D" id="3.90.550.10">
    <property type="entry name" value="Spore Coat Polysaccharide Biosynthesis Protein SpsA, Chain A"/>
    <property type="match status" value="1"/>
</dbReference>
<gene>
    <name evidence="5" type="ORF">AMJ82_01035</name>
</gene>
<evidence type="ECO:0000313" key="6">
    <source>
        <dbReference type="Proteomes" id="UP000051717"/>
    </source>
</evidence>
<proteinExistence type="inferred from homology"/>
<keyword evidence="2 5" id="KW-0328">Glycosyltransferase</keyword>
<dbReference type="GO" id="GO:0004582">
    <property type="term" value="F:dolichyl-phosphate beta-D-mannosyltransferase activity"/>
    <property type="evidence" value="ECO:0007669"/>
    <property type="project" value="InterPro"/>
</dbReference>
<feature type="domain" description="Glycosyltransferase 2-like" evidence="4">
    <location>
        <begin position="5"/>
        <end position="169"/>
    </location>
</feature>
<dbReference type="Pfam" id="PF00535">
    <property type="entry name" value="Glycos_transf_2"/>
    <property type="match status" value="1"/>
</dbReference>
<organism evidence="5 6">
    <name type="scientific">candidate division TA06 bacterium SM23_40</name>
    <dbReference type="NCBI Taxonomy" id="1703774"/>
    <lineage>
        <taxon>Bacteria</taxon>
        <taxon>Bacteria division TA06</taxon>
    </lineage>
</organism>
<sequence>MRTLVVVPTYNEKENIERIIEEVLATNPEVEILVVDDNSPDGTGEIIDRRSEQEPRVHVLHREGKLGLGSAYVAGFKYAIREGYDAVFEMDADFSHDPKVIPEFLKKLVDYDLVLGSRYLDGVSVINWPMSRLLLSYFANIYARVVTGAPIRDLTGGYKCFRREVLEAIDLDKIHSDGYAFQIEMDVKTWRKGFRVLEIPIIFVERGVGTSKMSRRIIWEALWLVWRLRFASLLGRLK</sequence>
<dbReference type="GO" id="GO:0016020">
    <property type="term" value="C:membrane"/>
    <property type="evidence" value="ECO:0007669"/>
    <property type="project" value="GOC"/>
</dbReference>
<keyword evidence="3 5" id="KW-0808">Transferase</keyword>
<dbReference type="EMBL" id="LJUI01000004">
    <property type="protein sequence ID" value="KPK71336.1"/>
    <property type="molecule type" value="Genomic_DNA"/>
</dbReference>
<evidence type="ECO:0000256" key="3">
    <source>
        <dbReference type="ARBA" id="ARBA00022679"/>
    </source>
</evidence>
<dbReference type="GO" id="GO:0009247">
    <property type="term" value="P:glycolipid biosynthetic process"/>
    <property type="evidence" value="ECO:0007669"/>
    <property type="project" value="TreeGrafter"/>
</dbReference>
<dbReference type="AlphaFoldDB" id="A0A0S8GDZ3"/>
<comment type="similarity">
    <text evidence="1">Belongs to the glycosyltransferase 2 family.</text>
</comment>
<dbReference type="PANTHER" id="PTHR43398:SF1">
    <property type="entry name" value="DOLICHOL-PHOSPHATE MANNOSYLTRANSFERASE SUBUNIT 1"/>
    <property type="match status" value="1"/>
</dbReference>
<dbReference type="InterPro" id="IPR039528">
    <property type="entry name" value="DPM1-like"/>
</dbReference>
<evidence type="ECO:0000313" key="5">
    <source>
        <dbReference type="EMBL" id="KPK71336.1"/>
    </source>
</evidence>
<evidence type="ECO:0000256" key="2">
    <source>
        <dbReference type="ARBA" id="ARBA00022676"/>
    </source>
</evidence>
<dbReference type="SUPFAM" id="SSF53448">
    <property type="entry name" value="Nucleotide-diphospho-sugar transferases"/>
    <property type="match status" value="1"/>
</dbReference>
<dbReference type="InterPro" id="IPR029044">
    <property type="entry name" value="Nucleotide-diphossugar_trans"/>
</dbReference>
<accession>A0A0S8GDZ3</accession>
<name>A0A0S8GDZ3_UNCT6</name>
<evidence type="ECO:0000256" key="1">
    <source>
        <dbReference type="ARBA" id="ARBA00006739"/>
    </source>
</evidence>
<dbReference type="Proteomes" id="UP000051717">
    <property type="component" value="Unassembled WGS sequence"/>
</dbReference>
<dbReference type="PANTHER" id="PTHR43398">
    <property type="entry name" value="DOLICHOL-PHOSPHATE MANNOSYLTRANSFERASE SUBUNIT 1"/>
    <property type="match status" value="1"/>
</dbReference>
<reference evidence="5 6" key="1">
    <citation type="journal article" date="2015" name="Microbiome">
        <title>Genomic resolution of linkages in carbon, nitrogen, and sulfur cycling among widespread estuary sediment bacteria.</title>
        <authorList>
            <person name="Baker B.J."/>
            <person name="Lazar C.S."/>
            <person name="Teske A.P."/>
            <person name="Dick G.J."/>
        </authorList>
    </citation>
    <scope>NUCLEOTIDE SEQUENCE [LARGE SCALE GENOMIC DNA]</scope>
    <source>
        <strain evidence="5">SM23_40</strain>
    </source>
</reference>
<evidence type="ECO:0000259" key="4">
    <source>
        <dbReference type="Pfam" id="PF00535"/>
    </source>
</evidence>
<dbReference type="PATRIC" id="fig|1703774.3.peg.2156"/>
<dbReference type="CDD" id="cd06442">
    <property type="entry name" value="DPM1_like"/>
    <property type="match status" value="1"/>
</dbReference>
<protein>
    <submittedName>
        <fullName evidence="5">Dolichyl-phosphate beta-D-mannosyltransferase</fullName>
    </submittedName>
</protein>
<dbReference type="FunFam" id="3.90.550.10:FF:000122">
    <property type="entry name" value="Dolichol-phosphate mannosyltransferase subunit 1"/>
    <property type="match status" value="1"/>
</dbReference>
<dbReference type="InterPro" id="IPR001173">
    <property type="entry name" value="Glyco_trans_2-like"/>
</dbReference>